<evidence type="ECO:0000313" key="4">
    <source>
        <dbReference type="Proteomes" id="UP000199236"/>
    </source>
</evidence>
<feature type="domain" description="TNase-like" evidence="2">
    <location>
        <begin position="87"/>
        <end position="165"/>
    </location>
</feature>
<dbReference type="SUPFAM" id="SSF50199">
    <property type="entry name" value="Staphylococcal nuclease"/>
    <property type="match status" value="1"/>
</dbReference>
<dbReference type="STRING" id="655353.SAMN04488056_1094"/>
<dbReference type="InterPro" id="IPR035437">
    <property type="entry name" value="SNase_OB-fold_sf"/>
</dbReference>
<dbReference type="EMBL" id="FOVR01000009">
    <property type="protein sequence ID" value="SFO60101.1"/>
    <property type="molecule type" value="Genomic_DNA"/>
</dbReference>
<dbReference type="Proteomes" id="UP000199236">
    <property type="component" value="Unassembled WGS sequence"/>
</dbReference>
<evidence type="ECO:0000313" key="3">
    <source>
        <dbReference type="EMBL" id="SFO60101.1"/>
    </source>
</evidence>
<gene>
    <name evidence="3" type="ORF">SAMN04488056_1094</name>
</gene>
<evidence type="ECO:0000256" key="1">
    <source>
        <dbReference type="SAM" id="SignalP"/>
    </source>
</evidence>
<name>A0A1I5IJ23_9HYPH</name>
<feature type="chain" id="PRO_5011578635" evidence="1">
    <location>
        <begin position="22"/>
        <end position="277"/>
    </location>
</feature>
<protein>
    <submittedName>
        <fullName evidence="3">Nuclease homologue</fullName>
    </submittedName>
</protein>
<dbReference type="AlphaFoldDB" id="A0A1I5IJ23"/>
<feature type="signal peptide" evidence="1">
    <location>
        <begin position="1"/>
        <end position="21"/>
    </location>
</feature>
<evidence type="ECO:0000259" key="2">
    <source>
        <dbReference type="Pfam" id="PF00565"/>
    </source>
</evidence>
<organism evidence="3 4">
    <name type="scientific">Cohaesibacter marisflavi</name>
    <dbReference type="NCBI Taxonomy" id="655353"/>
    <lineage>
        <taxon>Bacteria</taxon>
        <taxon>Pseudomonadati</taxon>
        <taxon>Pseudomonadota</taxon>
        <taxon>Alphaproteobacteria</taxon>
        <taxon>Hyphomicrobiales</taxon>
        <taxon>Cohaesibacteraceae</taxon>
    </lineage>
</organism>
<dbReference type="InterPro" id="IPR016071">
    <property type="entry name" value="Staphylococal_nuclease_OB-fold"/>
</dbReference>
<reference evidence="3 4" key="1">
    <citation type="submission" date="2016-10" db="EMBL/GenBank/DDBJ databases">
        <authorList>
            <person name="de Groot N.N."/>
        </authorList>
    </citation>
    <scope>NUCLEOTIDE SEQUENCE [LARGE SCALE GENOMIC DNA]</scope>
    <source>
        <strain evidence="3 4">CGMCC 1.9157</strain>
    </source>
</reference>
<proteinExistence type="predicted"/>
<dbReference type="Gene3D" id="2.40.50.90">
    <property type="match status" value="1"/>
</dbReference>
<keyword evidence="4" id="KW-1185">Reference proteome</keyword>
<keyword evidence="1" id="KW-0732">Signal</keyword>
<dbReference type="Pfam" id="PF00565">
    <property type="entry name" value="SNase"/>
    <property type="match status" value="1"/>
</dbReference>
<sequence length="277" mass="30588">MHRSSSALAISLFLLTGHAFAEEKHVAASPCTESEKPVTLGSPLSYSAPVAIKPRGQGGFTLKGLVPDLFANSELERQKQKEISRFLRKAPIEAYVTGHKKPDRYGRHEAFLAHLKDGNEILLQDSLVAKGLARVLTDSLEDDCADHLLSIEATARKTQKGLWKEAAYRLKKADDLHLSAIVSTYQIVSGIVLSVHRKADGTSYVNFGDNWYEDFTISLGKKGLQSWEAKNKFLDDLQNKPIYVRGWVEDRGGPLIELQNASQLTVAGETKSLGDTR</sequence>
<accession>A0A1I5IJ23</accession>